<keyword evidence="3" id="KW-1185">Reference proteome</keyword>
<evidence type="ECO:0000313" key="3">
    <source>
        <dbReference type="Proteomes" id="UP000325307"/>
    </source>
</evidence>
<dbReference type="PANTHER" id="PTHR30154:SF34">
    <property type="entry name" value="TRANSCRIPTIONAL REGULATOR AZLB"/>
    <property type="match status" value="1"/>
</dbReference>
<dbReference type="AlphaFoldDB" id="A0A5A7NQP4"/>
<sequence>MEAKSVVTAFVMIQTKSDRIPECAQEISEIDGISEVYSVAGDWDLIAVVRVRQHEQLAEVIANRLSKVEGVLETSTHIAFRAYSRHDLDAAFSLGLE</sequence>
<dbReference type="PANTHER" id="PTHR30154">
    <property type="entry name" value="LEUCINE-RESPONSIVE REGULATORY PROTEIN"/>
    <property type="match status" value="1"/>
</dbReference>
<protein>
    <submittedName>
        <fullName evidence="2">AsnC family transcriptional regulator</fullName>
    </submittedName>
</protein>
<gene>
    <name evidence="2" type="ORF">NCCP1664_06180</name>
</gene>
<dbReference type="GO" id="GO:0043565">
    <property type="term" value="F:sequence-specific DNA binding"/>
    <property type="evidence" value="ECO:0007669"/>
    <property type="project" value="TreeGrafter"/>
</dbReference>
<dbReference type="InterPro" id="IPR019887">
    <property type="entry name" value="Tscrpt_reg_AsnC/Lrp_C"/>
</dbReference>
<evidence type="ECO:0000313" key="2">
    <source>
        <dbReference type="EMBL" id="GER22121.1"/>
    </source>
</evidence>
<comment type="caution">
    <text evidence="2">The sequence shown here is derived from an EMBL/GenBank/DDBJ whole genome shotgun (WGS) entry which is preliminary data.</text>
</comment>
<dbReference type="Proteomes" id="UP000325307">
    <property type="component" value="Unassembled WGS sequence"/>
</dbReference>
<dbReference type="Gene3D" id="3.30.70.920">
    <property type="match status" value="1"/>
</dbReference>
<accession>A0A5A7NQP4</accession>
<dbReference type="GO" id="GO:0043200">
    <property type="term" value="P:response to amino acid"/>
    <property type="evidence" value="ECO:0007669"/>
    <property type="project" value="TreeGrafter"/>
</dbReference>
<evidence type="ECO:0000259" key="1">
    <source>
        <dbReference type="Pfam" id="PF01037"/>
    </source>
</evidence>
<proteinExistence type="predicted"/>
<reference evidence="2 3" key="1">
    <citation type="submission" date="2019-09" db="EMBL/GenBank/DDBJ databases">
        <title>Arthrobacter zafarii sp. nov., a moderately thermotolerant and halotolerant actinobacterium isolated from Cholistan desert soil of Pakistan.</title>
        <authorList>
            <person name="Amin A."/>
            <person name="Ahmed I."/>
            <person name="Khalid N."/>
            <person name="Schumann P."/>
            <person name="Busse H.J."/>
            <person name="Khan I.U."/>
            <person name="Li S."/>
            <person name="Li W.J."/>
        </authorList>
    </citation>
    <scope>NUCLEOTIDE SEQUENCE [LARGE SCALE GENOMIC DNA]</scope>
    <source>
        <strain evidence="2 3">NCCP-1664</strain>
    </source>
</reference>
<dbReference type="GO" id="GO:0005829">
    <property type="term" value="C:cytosol"/>
    <property type="evidence" value="ECO:0007669"/>
    <property type="project" value="TreeGrafter"/>
</dbReference>
<dbReference type="EMBL" id="BKDJ01000002">
    <property type="protein sequence ID" value="GER22121.1"/>
    <property type="molecule type" value="Genomic_DNA"/>
</dbReference>
<dbReference type="Pfam" id="PF01037">
    <property type="entry name" value="AsnC_trans_reg"/>
    <property type="match status" value="1"/>
</dbReference>
<dbReference type="InterPro" id="IPR011008">
    <property type="entry name" value="Dimeric_a/b-barrel"/>
</dbReference>
<name>A0A5A7NQP4_9MICC</name>
<organism evidence="2 3">
    <name type="scientific">Zafaria cholistanensis</name>
    <dbReference type="NCBI Taxonomy" id="1682741"/>
    <lineage>
        <taxon>Bacteria</taxon>
        <taxon>Bacillati</taxon>
        <taxon>Actinomycetota</taxon>
        <taxon>Actinomycetes</taxon>
        <taxon>Micrococcales</taxon>
        <taxon>Micrococcaceae</taxon>
        <taxon>Zafaria</taxon>
    </lineage>
</organism>
<dbReference type="SUPFAM" id="SSF54909">
    <property type="entry name" value="Dimeric alpha+beta barrel"/>
    <property type="match status" value="1"/>
</dbReference>
<feature type="domain" description="Transcription regulator AsnC/Lrp ligand binding" evidence="1">
    <location>
        <begin position="11"/>
        <end position="81"/>
    </location>
</feature>